<gene>
    <name evidence="4" type="ORF">LTR05_001749</name>
</gene>
<proteinExistence type="predicted"/>
<dbReference type="GO" id="GO:0001163">
    <property type="term" value="F:RNA polymerase I transcription regulatory region sequence-specific DNA binding"/>
    <property type="evidence" value="ECO:0007669"/>
    <property type="project" value="TreeGrafter"/>
</dbReference>
<dbReference type="PANTHER" id="PTHR28221">
    <property type="entry name" value="RNA POLYMERASE I-SPECIFIC TRANSCRIPTION INITIATION FACTOR RRN6"/>
    <property type="match status" value="1"/>
</dbReference>
<comment type="caution">
    <text evidence="4">The sequence shown here is derived from an EMBL/GenBank/DDBJ whole genome shotgun (WGS) entry which is preliminary data.</text>
</comment>
<name>A0AAN7T824_9EURO</name>
<feature type="compositionally biased region" description="Polar residues" evidence="1">
    <location>
        <begin position="725"/>
        <end position="736"/>
    </location>
</feature>
<feature type="domain" description="RRN6 K-rich C-terminal" evidence="3">
    <location>
        <begin position="673"/>
        <end position="824"/>
    </location>
</feature>
<reference evidence="4 5" key="1">
    <citation type="submission" date="2023-08" db="EMBL/GenBank/DDBJ databases">
        <title>Black Yeasts Isolated from many extreme environments.</title>
        <authorList>
            <person name="Coleine C."/>
            <person name="Stajich J.E."/>
            <person name="Selbmann L."/>
        </authorList>
    </citation>
    <scope>NUCLEOTIDE SEQUENCE [LARGE SCALE GENOMIC DNA]</scope>
    <source>
        <strain evidence="4 5">CCFEE 5910</strain>
    </source>
</reference>
<dbReference type="Proteomes" id="UP001309876">
    <property type="component" value="Unassembled WGS sequence"/>
</dbReference>
<dbReference type="GO" id="GO:0070860">
    <property type="term" value="C:RNA polymerase I core factor complex"/>
    <property type="evidence" value="ECO:0007669"/>
    <property type="project" value="TreeGrafter"/>
</dbReference>
<dbReference type="Pfam" id="PF10214">
    <property type="entry name" value="Rrn6_beta-prop"/>
    <property type="match status" value="1"/>
</dbReference>
<dbReference type="AlphaFoldDB" id="A0AAN7T824"/>
<dbReference type="InterPro" id="IPR048535">
    <property type="entry name" value="RRN6_beta-prop"/>
</dbReference>
<keyword evidence="5" id="KW-1185">Reference proteome</keyword>
<evidence type="ECO:0000259" key="2">
    <source>
        <dbReference type="Pfam" id="PF10214"/>
    </source>
</evidence>
<feature type="compositionally biased region" description="Polar residues" evidence="1">
    <location>
        <begin position="780"/>
        <end position="799"/>
    </location>
</feature>
<feature type="region of interest" description="Disordered" evidence="1">
    <location>
        <begin position="778"/>
        <end position="824"/>
    </location>
</feature>
<evidence type="ECO:0000313" key="5">
    <source>
        <dbReference type="Proteomes" id="UP001309876"/>
    </source>
</evidence>
<feature type="region of interest" description="Disordered" evidence="1">
    <location>
        <begin position="605"/>
        <end position="627"/>
    </location>
</feature>
<dbReference type="GO" id="GO:0042790">
    <property type="term" value="P:nucleolar large rRNA transcription by RNA polymerase I"/>
    <property type="evidence" value="ECO:0007669"/>
    <property type="project" value="TreeGrafter"/>
</dbReference>
<dbReference type="InterPro" id="IPR019350">
    <property type="entry name" value="RNA_pol_I-sp_TIF_RRN6-like"/>
</dbReference>
<sequence>MAEEERIWRQRHNHELGTLTYGTYGAATYQQQEQSWTFLKEEQNSQDDTGHLDIATEEIAAILELSSNPETVLPAQNGLPESNAAHHRRLPLLAATAGLADVATRSSSSSYATQAWSQRIAIGSAVWLGVDGVDSGNLSIHVVAYTTGNNDKLRVACVGRTNLESTTTSGNEFVASVPSFSVQDTTDWQGIEQIQQILFSSKRAGSRSDIYLAVRLQSQTCLFEPLLRRDTAVSSASSKGSLDLNRFLTLPVSATGDHTHADVAFDPHNHRRLAIIDVEGNWSIWTVHGKRVRSARVLHQTRLRASVRAEVDGHGLQAAELPTIAQMILQYEDLSIVSINMVVQPLASLPASADQNYHLRLPPTRGLQHRSERFIDEIDDDDNGLTDFVVADDEVVGGYALDTLHAESPAIVASGSHRPVVKDISATCTELVVSKSGFNAGSRHNVSTVLSLLHERLHDGQFLDESSQAFLLSELTVDCMRVENIDTDSAALERSIRMLVDGLGDKLQIELCREDLGLSLVVQYEKLFDHLVKSLPSIVPDRPRVQRERLVREIALDQLLASQTIRKVVENLSKAFPESQPIPAMDSLVLSDPIQQDDLIQRSLSATSASQPQPQLHKHEAKEPGNAAASPLLGVVNRLSVYTELQKAPPPVVLEDNTTSSQIMSLLAHLSNDAEANPDNYDWQAVELALAVERSGGPTDRTKAKDRASERLARARRRAERTASNVKNTDSTSVLPESSHAHPPVRSSGLLPSASGTIRTRARISNTQPAFVFSDGVEQAGSSGQANPDTSVFTSTQPVSGAFGSRSAVNEKAKARKKKRVAGF</sequence>
<protein>
    <submittedName>
        <fullName evidence="4">Uncharacterized protein</fullName>
    </submittedName>
</protein>
<feature type="compositionally biased region" description="Polar residues" evidence="1">
    <location>
        <begin position="605"/>
        <end position="614"/>
    </location>
</feature>
<feature type="compositionally biased region" description="Basic residues" evidence="1">
    <location>
        <begin position="814"/>
        <end position="824"/>
    </location>
</feature>
<dbReference type="PANTHER" id="PTHR28221:SF2">
    <property type="entry name" value="RNA POLYMERASE I-SPECIFIC TRANSCRIPTION INITIATION FACTOR RRN6"/>
    <property type="match status" value="1"/>
</dbReference>
<feature type="region of interest" description="Disordered" evidence="1">
    <location>
        <begin position="694"/>
        <end position="754"/>
    </location>
</feature>
<dbReference type="InterPro" id="IPR048536">
    <property type="entry name" value="Rrn6_K-rich"/>
</dbReference>
<dbReference type="EMBL" id="JAVRRJ010000001">
    <property type="protein sequence ID" value="KAK5091564.1"/>
    <property type="molecule type" value="Genomic_DNA"/>
</dbReference>
<evidence type="ECO:0000313" key="4">
    <source>
        <dbReference type="EMBL" id="KAK5091564.1"/>
    </source>
</evidence>
<dbReference type="GO" id="GO:0001179">
    <property type="term" value="F:RNA polymerase I general transcription initiation factor binding"/>
    <property type="evidence" value="ECO:0007669"/>
    <property type="project" value="TreeGrafter"/>
</dbReference>
<evidence type="ECO:0000259" key="3">
    <source>
        <dbReference type="Pfam" id="PF20639"/>
    </source>
</evidence>
<feature type="domain" description="RRN6 beta-propeller" evidence="2">
    <location>
        <begin position="134"/>
        <end position="294"/>
    </location>
</feature>
<dbReference type="Pfam" id="PF20639">
    <property type="entry name" value="Rrn6_K-rich"/>
    <property type="match status" value="1"/>
</dbReference>
<accession>A0AAN7T824</accession>
<feature type="compositionally biased region" description="Basic and acidic residues" evidence="1">
    <location>
        <begin position="700"/>
        <end position="713"/>
    </location>
</feature>
<evidence type="ECO:0000256" key="1">
    <source>
        <dbReference type="SAM" id="MobiDB-lite"/>
    </source>
</evidence>
<organism evidence="4 5">
    <name type="scientific">Lithohypha guttulata</name>
    <dbReference type="NCBI Taxonomy" id="1690604"/>
    <lineage>
        <taxon>Eukaryota</taxon>
        <taxon>Fungi</taxon>
        <taxon>Dikarya</taxon>
        <taxon>Ascomycota</taxon>
        <taxon>Pezizomycotina</taxon>
        <taxon>Eurotiomycetes</taxon>
        <taxon>Chaetothyriomycetidae</taxon>
        <taxon>Chaetothyriales</taxon>
        <taxon>Trichomeriaceae</taxon>
        <taxon>Lithohypha</taxon>
    </lineage>
</organism>